<evidence type="ECO:0000313" key="2">
    <source>
        <dbReference type="EMBL" id="RJQ85961.1"/>
    </source>
</evidence>
<name>A0A419I5D9_9PSEU</name>
<sequence>MAGPVTRTPLPRFELFSEAATPRLLAVAAIVVTAFRLGDDRLIARPLLITLFVLTSVLALSTLPSWAQLPQNAQIVLLTGYGLCAAILLPLGQSTLTRPSLSQHPEPPAES</sequence>
<accession>A0A419I5D9</accession>
<keyword evidence="1" id="KW-0812">Transmembrane</keyword>
<dbReference type="Proteomes" id="UP000285112">
    <property type="component" value="Unassembled WGS sequence"/>
</dbReference>
<evidence type="ECO:0000313" key="3">
    <source>
        <dbReference type="Proteomes" id="UP000285112"/>
    </source>
</evidence>
<protein>
    <submittedName>
        <fullName evidence="2">Uncharacterized protein</fullName>
    </submittedName>
</protein>
<feature type="transmembrane region" description="Helical" evidence="1">
    <location>
        <begin position="73"/>
        <end position="92"/>
    </location>
</feature>
<feature type="transmembrane region" description="Helical" evidence="1">
    <location>
        <begin position="20"/>
        <end position="38"/>
    </location>
</feature>
<organism evidence="2 3">
    <name type="scientific">Amycolatopsis panacis</name>
    <dbReference type="NCBI Taxonomy" id="2340917"/>
    <lineage>
        <taxon>Bacteria</taxon>
        <taxon>Bacillati</taxon>
        <taxon>Actinomycetota</taxon>
        <taxon>Actinomycetes</taxon>
        <taxon>Pseudonocardiales</taxon>
        <taxon>Pseudonocardiaceae</taxon>
        <taxon>Amycolatopsis</taxon>
    </lineage>
</organism>
<keyword evidence="1" id="KW-0472">Membrane</keyword>
<reference evidence="2 3" key="1">
    <citation type="submission" date="2018-09" db="EMBL/GenBank/DDBJ databases">
        <title>YIM PH 21725 draft genome.</title>
        <authorList>
            <person name="Miao C."/>
        </authorList>
    </citation>
    <scope>NUCLEOTIDE SEQUENCE [LARGE SCALE GENOMIC DNA]</scope>
    <source>
        <strain evidence="3">YIM PH21725</strain>
    </source>
</reference>
<gene>
    <name evidence="2" type="ORF">D5S19_12270</name>
</gene>
<keyword evidence="1" id="KW-1133">Transmembrane helix</keyword>
<dbReference type="AlphaFoldDB" id="A0A419I5D9"/>
<evidence type="ECO:0000256" key="1">
    <source>
        <dbReference type="SAM" id="Phobius"/>
    </source>
</evidence>
<keyword evidence="3" id="KW-1185">Reference proteome</keyword>
<feature type="transmembrane region" description="Helical" evidence="1">
    <location>
        <begin position="47"/>
        <end position="67"/>
    </location>
</feature>
<dbReference type="EMBL" id="QZFV01000075">
    <property type="protein sequence ID" value="RJQ85961.1"/>
    <property type="molecule type" value="Genomic_DNA"/>
</dbReference>
<dbReference type="RefSeq" id="WP_120023487.1">
    <property type="nucleotide sequence ID" value="NZ_QZFV01000075.1"/>
</dbReference>
<comment type="caution">
    <text evidence="2">The sequence shown here is derived from an EMBL/GenBank/DDBJ whole genome shotgun (WGS) entry which is preliminary data.</text>
</comment>
<proteinExistence type="predicted"/>